<accession>T1J1F5</accession>
<dbReference type="EnsemblMetazoa" id="SMAR007374-RA">
    <property type="protein sequence ID" value="SMAR007374-PA"/>
    <property type="gene ID" value="SMAR007374"/>
</dbReference>
<dbReference type="AlphaFoldDB" id="T1J1F5"/>
<reference evidence="3" key="1">
    <citation type="submission" date="2011-05" db="EMBL/GenBank/DDBJ databases">
        <authorList>
            <person name="Richards S.R."/>
            <person name="Qu J."/>
            <person name="Jiang H."/>
            <person name="Jhangiani S.N."/>
            <person name="Agravi P."/>
            <person name="Goodspeed R."/>
            <person name="Gross S."/>
            <person name="Mandapat C."/>
            <person name="Jackson L."/>
            <person name="Mathew T."/>
            <person name="Pu L."/>
            <person name="Thornton R."/>
            <person name="Saada N."/>
            <person name="Wilczek-Boney K.B."/>
            <person name="Lee S."/>
            <person name="Kovar C."/>
            <person name="Wu Y."/>
            <person name="Scherer S.E."/>
            <person name="Worley K.C."/>
            <person name="Muzny D.M."/>
            <person name="Gibbs R."/>
        </authorList>
    </citation>
    <scope>NUCLEOTIDE SEQUENCE</scope>
    <source>
        <strain evidence="3">Brora</strain>
    </source>
</reference>
<proteinExistence type="predicted"/>
<evidence type="ECO:0000313" key="3">
    <source>
        <dbReference type="Proteomes" id="UP000014500"/>
    </source>
</evidence>
<dbReference type="Proteomes" id="UP000014500">
    <property type="component" value="Unassembled WGS sequence"/>
</dbReference>
<keyword evidence="1" id="KW-0732">Signal</keyword>
<name>T1J1F5_STRMM</name>
<protein>
    <submittedName>
        <fullName evidence="2">Uncharacterized protein</fullName>
    </submittedName>
</protein>
<sequence length="113" mass="13156">MMVTQFMCILFLTMQLVHLMPLANKNEITALNDKMNIGTNNQDDIIHLKKKNPENESNQEVVIRLMNQDKVGKIRGSTNKRRLGKIVKFLWRGVMFGRNLFCKFKPNNFICGK</sequence>
<organism evidence="2 3">
    <name type="scientific">Strigamia maritima</name>
    <name type="common">European centipede</name>
    <name type="synonym">Geophilus maritimus</name>
    <dbReference type="NCBI Taxonomy" id="126957"/>
    <lineage>
        <taxon>Eukaryota</taxon>
        <taxon>Metazoa</taxon>
        <taxon>Ecdysozoa</taxon>
        <taxon>Arthropoda</taxon>
        <taxon>Myriapoda</taxon>
        <taxon>Chilopoda</taxon>
        <taxon>Pleurostigmophora</taxon>
        <taxon>Geophilomorpha</taxon>
        <taxon>Linotaeniidae</taxon>
        <taxon>Strigamia</taxon>
    </lineage>
</organism>
<reference evidence="2" key="2">
    <citation type="submission" date="2015-02" db="UniProtKB">
        <authorList>
            <consortium name="EnsemblMetazoa"/>
        </authorList>
    </citation>
    <scope>IDENTIFICATION</scope>
</reference>
<evidence type="ECO:0000256" key="1">
    <source>
        <dbReference type="SAM" id="SignalP"/>
    </source>
</evidence>
<evidence type="ECO:0000313" key="2">
    <source>
        <dbReference type="EnsemblMetazoa" id="SMAR007374-PA"/>
    </source>
</evidence>
<dbReference type="EMBL" id="JH431784">
    <property type="status" value="NOT_ANNOTATED_CDS"/>
    <property type="molecule type" value="Genomic_DNA"/>
</dbReference>
<keyword evidence="3" id="KW-1185">Reference proteome</keyword>
<feature type="chain" id="PRO_5004590126" evidence="1">
    <location>
        <begin position="20"/>
        <end position="113"/>
    </location>
</feature>
<feature type="signal peptide" evidence="1">
    <location>
        <begin position="1"/>
        <end position="19"/>
    </location>
</feature>
<dbReference type="HOGENOM" id="CLU_2136596_0_0_1"/>